<dbReference type="GO" id="GO:0005886">
    <property type="term" value="C:plasma membrane"/>
    <property type="evidence" value="ECO:0007669"/>
    <property type="project" value="UniProtKB-SubCell"/>
</dbReference>
<dbReference type="AlphaFoldDB" id="A0A1I6N3J5"/>
<evidence type="ECO:0000256" key="3">
    <source>
        <dbReference type="ARBA" id="ARBA00022475"/>
    </source>
</evidence>
<dbReference type="SUPFAM" id="SSF56601">
    <property type="entry name" value="beta-lactamase/transpeptidase-like"/>
    <property type="match status" value="1"/>
</dbReference>
<evidence type="ECO:0000313" key="18">
    <source>
        <dbReference type="EMBL" id="SFS22368.1"/>
    </source>
</evidence>
<dbReference type="EMBL" id="FOZM01000005">
    <property type="protein sequence ID" value="SFS22368.1"/>
    <property type="molecule type" value="Genomic_DNA"/>
</dbReference>
<dbReference type="GO" id="GO:0006508">
    <property type="term" value="P:proteolysis"/>
    <property type="evidence" value="ECO:0007669"/>
    <property type="project" value="UniProtKB-KW"/>
</dbReference>
<evidence type="ECO:0000256" key="14">
    <source>
        <dbReference type="SAM" id="MobiDB-lite"/>
    </source>
</evidence>
<feature type="region of interest" description="Disordered" evidence="14">
    <location>
        <begin position="613"/>
        <end position="645"/>
    </location>
</feature>
<dbReference type="Gene3D" id="3.40.710.10">
    <property type="entry name" value="DD-peptidase/beta-lactamase superfamily"/>
    <property type="match status" value="1"/>
</dbReference>
<keyword evidence="8" id="KW-0378">Hydrolase</keyword>
<name>A0A1I6N3J5_9RHOB</name>
<keyword evidence="4" id="KW-0997">Cell inner membrane</keyword>
<keyword evidence="7 15" id="KW-0812">Transmembrane</keyword>
<keyword evidence="6" id="KW-0645">Protease</keyword>
<gene>
    <name evidence="18" type="ORF">SAMN05444714_3267</name>
</gene>
<dbReference type="Gene3D" id="3.30.1390.30">
    <property type="entry name" value="Penicillin-binding protein 2a, domain 3"/>
    <property type="match status" value="1"/>
</dbReference>
<evidence type="ECO:0000256" key="13">
    <source>
        <dbReference type="ARBA" id="ARBA00023316"/>
    </source>
</evidence>
<protein>
    <submittedName>
        <fullName evidence="18">Penicillin-binding protein 2</fullName>
    </submittedName>
</protein>
<keyword evidence="9" id="KW-0133">Cell shape</keyword>
<evidence type="ECO:0000259" key="17">
    <source>
        <dbReference type="Pfam" id="PF03717"/>
    </source>
</evidence>
<keyword evidence="5" id="KW-0121">Carboxypeptidase</keyword>
<dbReference type="GO" id="GO:0008360">
    <property type="term" value="P:regulation of cell shape"/>
    <property type="evidence" value="ECO:0007669"/>
    <property type="project" value="UniProtKB-KW"/>
</dbReference>
<accession>A0A1I6N3J5</accession>
<dbReference type="Pfam" id="PF00905">
    <property type="entry name" value="Transpeptidase"/>
    <property type="match status" value="1"/>
</dbReference>
<evidence type="ECO:0000259" key="16">
    <source>
        <dbReference type="Pfam" id="PF00905"/>
    </source>
</evidence>
<dbReference type="InterPro" id="IPR012338">
    <property type="entry name" value="Beta-lactam/transpept-like"/>
</dbReference>
<evidence type="ECO:0000256" key="5">
    <source>
        <dbReference type="ARBA" id="ARBA00022645"/>
    </source>
</evidence>
<proteinExistence type="predicted"/>
<keyword evidence="12 15" id="KW-0472">Membrane</keyword>
<evidence type="ECO:0000256" key="11">
    <source>
        <dbReference type="ARBA" id="ARBA00022989"/>
    </source>
</evidence>
<dbReference type="InterPro" id="IPR050515">
    <property type="entry name" value="Beta-lactam/transpept"/>
</dbReference>
<keyword evidence="13" id="KW-0961">Cell wall biogenesis/degradation</keyword>
<dbReference type="InterPro" id="IPR001460">
    <property type="entry name" value="PCN-bd_Tpept"/>
</dbReference>
<feature type="transmembrane region" description="Helical" evidence="15">
    <location>
        <begin position="20"/>
        <end position="37"/>
    </location>
</feature>
<organism evidence="18 19">
    <name type="scientific">Yoonia litorea</name>
    <dbReference type="NCBI Taxonomy" id="1123755"/>
    <lineage>
        <taxon>Bacteria</taxon>
        <taxon>Pseudomonadati</taxon>
        <taxon>Pseudomonadota</taxon>
        <taxon>Alphaproteobacteria</taxon>
        <taxon>Rhodobacterales</taxon>
        <taxon>Paracoccaceae</taxon>
        <taxon>Yoonia</taxon>
    </lineage>
</organism>
<evidence type="ECO:0000256" key="12">
    <source>
        <dbReference type="ARBA" id="ARBA00023136"/>
    </source>
</evidence>
<evidence type="ECO:0000256" key="8">
    <source>
        <dbReference type="ARBA" id="ARBA00022801"/>
    </source>
</evidence>
<evidence type="ECO:0000256" key="15">
    <source>
        <dbReference type="SAM" id="Phobius"/>
    </source>
</evidence>
<evidence type="ECO:0000256" key="10">
    <source>
        <dbReference type="ARBA" id="ARBA00022984"/>
    </source>
</evidence>
<feature type="domain" description="Penicillin-binding protein transpeptidase" evidence="16">
    <location>
        <begin position="269"/>
        <end position="602"/>
    </location>
</feature>
<dbReference type="GO" id="GO:0009002">
    <property type="term" value="F:serine-type D-Ala-D-Ala carboxypeptidase activity"/>
    <property type="evidence" value="ECO:0007669"/>
    <property type="project" value="InterPro"/>
</dbReference>
<dbReference type="GO" id="GO:0009252">
    <property type="term" value="P:peptidoglycan biosynthetic process"/>
    <property type="evidence" value="ECO:0007669"/>
    <property type="project" value="UniProtKB-KW"/>
</dbReference>
<keyword evidence="10" id="KW-0573">Peptidoglycan synthesis</keyword>
<dbReference type="GO" id="GO:0008658">
    <property type="term" value="F:penicillin binding"/>
    <property type="evidence" value="ECO:0007669"/>
    <property type="project" value="InterPro"/>
</dbReference>
<keyword evidence="3" id="KW-1003">Cell membrane</keyword>
<dbReference type="InterPro" id="IPR005311">
    <property type="entry name" value="PBP_dimer"/>
</dbReference>
<dbReference type="PANTHER" id="PTHR30627:SF2">
    <property type="entry name" value="PEPTIDOGLYCAN D,D-TRANSPEPTIDASE MRDA"/>
    <property type="match status" value="1"/>
</dbReference>
<dbReference type="InterPro" id="IPR036138">
    <property type="entry name" value="PBP_dimer_sf"/>
</dbReference>
<evidence type="ECO:0000256" key="6">
    <source>
        <dbReference type="ARBA" id="ARBA00022670"/>
    </source>
</evidence>
<feature type="domain" description="Penicillin-binding protein dimerisation" evidence="17">
    <location>
        <begin position="62"/>
        <end position="235"/>
    </location>
</feature>
<dbReference type="NCBIfam" id="TIGR03423">
    <property type="entry name" value="pbp2_mrdA"/>
    <property type="match status" value="1"/>
</dbReference>
<evidence type="ECO:0000256" key="4">
    <source>
        <dbReference type="ARBA" id="ARBA00022519"/>
    </source>
</evidence>
<keyword evidence="11 15" id="KW-1133">Transmembrane helix</keyword>
<dbReference type="STRING" id="1123755.SAMN05444714_3267"/>
<dbReference type="PANTHER" id="PTHR30627">
    <property type="entry name" value="PEPTIDOGLYCAN D,D-TRANSPEPTIDASE"/>
    <property type="match status" value="1"/>
</dbReference>
<dbReference type="Pfam" id="PF03717">
    <property type="entry name" value="PBP_dimer"/>
    <property type="match status" value="1"/>
</dbReference>
<dbReference type="SUPFAM" id="SSF56519">
    <property type="entry name" value="Penicillin binding protein dimerisation domain"/>
    <property type="match status" value="1"/>
</dbReference>
<dbReference type="Gene3D" id="3.90.1310.10">
    <property type="entry name" value="Penicillin-binding protein 2a (Domain 2)"/>
    <property type="match status" value="1"/>
</dbReference>
<dbReference type="InterPro" id="IPR017790">
    <property type="entry name" value="Penicillin-binding_protein_2"/>
</dbReference>
<dbReference type="GO" id="GO:0071555">
    <property type="term" value="P:cell wall organization"/>
    <property type="evidence" value="ECO:0007669"/>
    <property type="project" value="UniProtKB-KW"/>
</dbReference>
<evidence type="ECO:0000256" key="9">
    <source>
        <dbReference type="ARBA" id="ARBA00022960"/>
    </source>
</evidence>
<evidence type="ECO:0000256" key="7">
    <source>
        <dbReference type="ARBA" id="ARBA00022692"/>
    </source>
</evidence>
<evidence type="ECO:0000256" key="1">
    <source>
        <dbReference type="ARBA" id="ARBA00004167"/>
    </source>
</evidence>
<dbReference type="GO" id="GO:0071972">
    <property type="term" value="F:peptidoglycan L,D-transpeptidase activity"/>
    <property type="evidence" value="ECO:0007669"/>
    <property type="project" value="TreeGrafter"/>
</dbReference>
<dbReference type="Proteomes" id="UP000198926">
    <property type="component" value="Unassembled WGS sequence"/>
</dbReference>
<keyword evidence="19" id="KW-1185">Reference proteome</keyword>
<sequence>MVRRAKDQALQFRQVSRRALIVGIGQVGILGIIGWRMRSLQIEDADQYRLLAEENRINMQLIPPSRGMIFDRNGALLADNEQNYRLVITREEAGDPVEAIARLANEIELDPDDIGRALSEMEQKAPFIPVTLKEHMSWEEVAFININAPALPGIRSEVGLSRHYPFGADLAHVVGYVGPVSDYDLSRTNDPDPLLRIPRFQIGKTGVENKLEQSLRGKAGSRQVEVNASGRVIRSLGQIDSAAGEDVQLTIDTSLQSYAQDRLAGESASAIVMDIETGELRCVASAPTFDPNQFVRGISVENWSALNEDPYRPLAAKAFQGAYPPGSTYKMIVALAALEAGVIGPEETVYCPGFVDVGETRFHCWKRGGHGNVNLHESLKQSCDSYYYEVSQRVGIDAISRMAHRFGIGVRHELPLSAVAQGLNPTREWKRDVRDEAWRVGDTVNASIGQGYVLASPLQLATMTARLASGRNVTPQLVKSGVGPDPWPVSTALPINENALRRCRAAMEDVVNHNRGTAYRSRILTPEHRLAGKTGTSQVRRITPEERALGIIDNKDLPWARRDHALFVGYAPFDSPKYSIAVVVEHGGGGSSAAAPIARDIMLQALFEGQPPLEAYPEGQRSQISEQQRRLRLRAMSPNQARDRT</sequence>
<evidence type="ECO:0000313" key="19">
    <source>
        <dbReference type="Proteomes" id="UP000198926"/>
    </source>
</evidence>
<reference evidence="18 19" key="1">
    <citation type="submission" date="2016-10" db="EMBL/GenBank/DDBJ databases">
        <authorList>
            <person name="de Groot N.N."/>
        </authorList>
    </citation>
    <scope>NUCLEOTIDE SEQUENCE [LARGE SCALE GENOMIC DNA]</scope>
    <source>
        <strain evidence="18 19">DSM 29433</strain>
    </source>
</reference>
<comment type="subcellular location">
    <subcellularLocation>
        <location evidence="2">Cell membrane</location>
    </subcellularLocation>
    <subcellularLocation>
        <location evidence="1">Membrane</location>
        <topology evidence="1">Single-pass membrane protein</topology>
    </subcellularLocation>
</comment>
<evidence type="ECO:0000256" key="2">
    <source>
        <dbReference type="ARBA" id="ARBA00004236"/>
    </source>
</evidence>
<dbReference type="RefSeq" id="WP_278246883.1">
    <property type="nucleotide sequence ID" value="NZ_FOZM01000005.1"/>
</dbReference>